<evidence type="ECO:0000313" key="2">
    <source>
        <dbReference type="Proteomes" id="UP000814140"/>
    </source>
</evidence>
<name>A0ACB8SW23_9AGAM</name>
<gene>
    <name evidence="1" type="ORF">BV25DRAFT_1828462</name>
</gene>
<keyword evidence="2" id="KW-1185">Reference proteome</keyword>
<reference evidence="1" key="1">
    <citation type="submission" date="2021-03" db="EMBL/GenBank/DDBJ databases">
        <authorList>
            <consortium name="DOE Joint Genome Institute"/>
            <person name="Ahrendt S."/>
            <person name="Looney B.P."/>
            <person name="Miyauchi S."/>
            <person name="Morin E."/>
            <person name="Drula E."/>
            <person name="Courty P.E."/>
            <person name="Chicoki N."/>
            <person name="Fauchery L."/>
            <person name="Kohler A."/>
            <person name="Kuo A."/>
            <person name="Labutti K."/>
            <person name="Pangilinan J."/>
            <person name="Lipzen A."/>
            <person name="Riley R."/>
            <person name="Andreopoulos W."/>
            <person name="He G."/>
            <person name="Johnson J."/>
            <person name="Barry K.W."/>
            <person name="Grigoriev I.V."/>
            <person name="Nagy L."/>
            <person name="Hibbett D."/>
            <person name="Henrissat B."/>
            <person name="Matheny P.B."/>
            <person name="Labbe J."/>
            <person name="Martin F."/>
        </authorList>
    </citation>
    <scope>NUCLEOTIDE SEQUENCE</scope>
    <source>
        <strain evidence="1">HHB10654</strain>
    </source>
</reference>
<sequence>MDSKSSPLVLPEPRPRTSRFRSSVIVAASCVLLALNVLVFLYQLRVQVLPPSRKQYTYVDGDWPRELDLPTPLRTVNMAFNDSEPYMDIYDPDAGPVWDANLPLGRGYIKLGGHKELFGVAMFHQMHCLVRLRAVFAGDKDESGHVKHCFNYLRQALLCNADITLEPGKTLTHVTGSGHVAHTVAGGYDVMHKCRDWRQVWDYMEDEWKISFPDPNYQPLSFAKDNGQA</sequence>
<comment type="caution">
    <text evidence="1">The sequence shown here is derived from an EMBL/GenBank/DDBJ whole genome shotgun (WGS) entry which is preliminary data.</text>
</comment>
<reference evidence="1" key="2">
    <citation type="journal article" date="2022" name="New Phytol.">
        <title>Evolutionary transition to the ectomycorrhizal habit in the genomes of a hyperdiverse lineage of mushroom-forming fungi.</title>
        <authorList>
            <person name="Looney B."/>
            <person name="Miyauchi S."/>
            <person name="Morin E."/>
            <person name="Drula E."/>
            <person name="Courty P.E."/>
            <person name="Kohler A."/>
            <person name="Kuo A."/>
            <person name="LaButti K."/>
            <person name="Pangilinan J."/>
            <person name="Lipzen A."/>
            <person name="Riley R."/>
            <person name="Andreopoulos W."/>
            <person name="He G."/>
            <person name="Johnson J."/>
            <person name="Nolan M."/>
            <person name="Tritt A."/>
            <person name="Barry K.W."/>
            <person name="Grigoriev I.V."/>
            <person name="Nagy L.G."/>
            <person name="Hibbett D."/>
            <person name="Henrissat B."/>
            <person name="Matheny P.B."/>
            <person name="Labbe J."/>
            <person name="Martin F.M."/>
        </authorList>
    </citation>
    <scope>NUCLEOTIDE SEQUENCE</scope>
    <source>
        <strain evidence="1">HHB10654</strain>
    </source>
</reference>
<accession>A0ACB8SW23</accession>
<dbReference type="Proteomes" id="UP000814140">
    <property type="component" value="Unassembled WGS sequence"/>
</dbReference>
<dbReference type="EMBL" id="MU277222">
    <property type="protein sequence ID" value="KAI0060031.1"/>
    <property type="molecule type" value="Genomic_DNA"/>
</dbReference>
<proteinExistence type="predicted"/>
<organism evidence="1 2">
    <name type="scientific">Artomyces pyxidatus</name>
    <dbReference type="NCBI Taxonomy" id="48021"/>
    <lineage>
        <taxon>Eukaryota</taxon>
        <taxon>Fungi</taxon>
        <taxon>Dikarya</taxon>
        <taxon>Basidiomycota</taxon>
        <taxon>Agaricomycotina</taxon>
        <taxon>Agaricomycetes</taxon>
        <taxon>Russulales</taxon>
        <taxon>Auriscalpiaceae</taxon>
        <taxon>Artomyces</taxon>
    </lineage>
</organism>
<protein>
    <submittedName>
        <fullName evidence="1">Uncharacterized protein</fullName>
    </submittedName>
</protein>
<evidence type="ECO:0000313" key="1">
    <source>
        <dbReference type="EMBL" id="KAI0060031.1"/>
    </source>
</evidence>